<accession>A0A940MSI5</accession>
<evidence type="ECO:0000313" key="5">
    <source>
        <dbReference type="EMBL" id="MBP0492634.1"/>
    </source>
</evidence>
<dbReference type="InterPro" id="IPR018389">
    <property type="entry name" value="DctP_fam"/>
</dbReference>
<dbReference type="NCBIfam" id="NF037995">
    <property type="entry name" value="TRAP_S1"/>
    <property type="match status" value="1"/>
</dbReference>
<dbReference type="Gene3D" id="3.40.190.170">
    <property type="entry name" value="Bacterial extracellular solute-binding protein, family 7"/>
    <property type="match status" value="1"/>
</dbReference>
<evidence type="ECO:0000256" key="3">
    <source>
        <dbReference type="ARBA" id="ARBA00022729"/>
    </source>
</evidence>
<feature type="signal peptide" evidence="4">
    <location>
        <begin position="1"/>
        <end position="31"/>
    </location>
</feature>
<name>A0A940MSI5_9PROT</name>
<keyword evidence="6" id="KW-1185">Reference proteome</keyword>
<dbReference type="RefSeq" id="WP_209372358.1">
    <property type="nucleotide sequence ID" value="NZ_JAGIZA010000004.1"/>
</dbReference>
<evidence type="ECO:0000313" key="6">
    <source>
        <dbReference type="Proteomes" id="UP000677537"/>
    </source>
</evidence>
<keyword evidence="2" id="KW-0813">Transport</keyword>
<evidence type="ECO:0000256" key="1">
    <source>
        <dbReference type="ARBA" id="ARBA00009023"/>
    </source>
</evidence>
<evidence type="ECO:0000256" key="4">
    <source>
        <dbReference type="SAM" id="SignalP"/>
    </source>
</evidence>
<proteinExistence type="inferred from homology"/>
<dbReference type="InterPro" id="IPR038404">
    <property type="entry name" value="TRAP_DctP_sf"/>
</dbReference>
<dbReference type="AlphaFoldDB" id="A0A940MSI5"/>
<organism evidence="5 6">
    <name type="scientific">Roseomonas indoligenes</name>
    <dbReference type="NCBI Taxonomy" id="2820811"/>
    <lineage>
        <taxon>Bacteria</taxon>
        <taxon>Pseudomonadati</taxon>
        <taxon>Pseudomonadota</taxon>
        <taxon>Alphaproteobacteria</taxon>
        <taxon>Acetobacterales</taxon>
        <taxon>Roseomonadaceae</taxon>
        <taxon>Roseomonas</taxon>
    </lineage>
</organism>
<evidence type="ECO:0000256" key="2">
    <source>
        <dbReference type="ARBA" id="ARBA00022448"/>
    </source>
</evidence>
<dbReference type="PANTHER" id="PTHR33376:SF7">
    <property type="entry name" value="C4-DICARBOXYLATE-BINDING PROTEIN DCTB"/>
    <property type="match status" value="1"/>
</dbReference>
<dbReference type="CDD" id="cd13602">
    <property type="entry name" value="PBP2_TRAP_BpDctp6_7"/>
    <property type="match status" value="1"/>
</dbReference>
<sequence>MGALLDLVRRALRAGVRLAGAAALLPAMAVAAPQGDGPVRLQVVGGLAGVSQYTRFEEPFWTKRLPEITGGRVTADVAPFDRSGIRGQEALRLLRLGVTPFGTALLNLVAAEEPELSALDTPGVSPDMATLRRVIASNRPWLQSMLRERHETELLAVYVYPAQVFFCARPFASLLDLRGRRIRTSSAAQSEWVAALGAVPVVIPFADIVPSIRAGVVECAITGTLSGWQIGLNEVTSHVHAMALTWGVSLFGANRAYWEGLPAPLQETLRQELGELEQRIWDASEAETGLGLACNTGQPTCPPEQMTGLAGSGSPRSRGRMTLVQVTPEDDALRRRLVREVILPRWADHCGPGCAEGWNDRAGDALGVAVTATR</sequence>
<dbReference type="EMBL" id="JAGIZA010000004">
    <property type="protein sequence ID" value="MBP0492634.1"/>
    <property type="molecule type" value="Genomic_DNA"/>
</dbReference>
<protein>
    <submittedName>
        <fullName evidence="5">TRAP transporter substrate-binding protein</fullName>
    </submittedName>
</protein>
<keyword evidence="3 4" id="KW-0732">Signal</keyword>
<dbReference type="GO" id="GO:0055085">
    <property type="term" value="P:transmembrane transport"/>
    <property type="evidence" value="ECO:0007669"/>
    <property type="project" value="InterPro"/>
</dbReference>
<dbReference type="PANTHER" id="PTHR33376">
    <property type="match status" value="1"/>
</dbReference>
<dbReference type="Proteomes" id="UP000677537">
    <property type="component" value="Unassembled WGS sequence"/>
</dbReference>
<gene>
    <name evidence="5" type="ORF">J5Y10_07570</name>
</gene>
<comment type="caution">
    <text evidence="5">The sequence shown here is derived from an EMBL/GenBank/DDBJ whole genome shotgun (WGS) entry which is preliminary data.</text>
</comment>
<feature type="chain" id="PRO_5036814624" evidence="4">
    <location>
        <begin position="32"/>
        <end position="374"/>
    </location>
</feature>
<comment type="similarity">
    <text evidence="1">Belongs to the bacterial solute-binding protein 7 family.</text>
</comment>
<reference evidence="5" key="1">
    <citation type="submission" date="2021-03" db="EMBL/GenBank/DDBJ databases">
        <authorList>
            <person name="So Y."/>
        </authorList>
    </citation>
    <scope>NUCLEOTIDE SEQUENCE</scope>
    <source>
        <strain evidence="5">SG15</strain>
    </source>
</reference>
<dbReference type="Pfam" id="PF03480">
    <property type="entry name" value="DctP"/>
    <property type="match status" value="1"/>
</dbReference>